<dbReference type="EMBL" id="BKCJ011238373">
    <property type="protein sequence ID" value="GFD08426.1"/>
    <property type="molecule type" value="Genomic_DNA"/>
</dbReference>
<accession>A0A699TH68</accession>
<sequence length="168" mass="19601">PEKTAIATKEAVPVNTITETYTNTTPKRRAYFDVEAEVIHLILTGIRDDIYSTVDACTTAKEIKFTSRDEESIESYYSRFYKMMNEMVRNKLEVSTIQVNVQFLQQLQPEWSRFVPVVKQTQDLDKESYHKLFYIMKQYQNKVNQICAEKLARNVNLLALVATAQQYP</sequence>
<dbReference type="AlphaFoldDB" id="A0A699TH68"/>
<proteinExistence type="predicted"/>
<gene>
    <name evidence="1" type="ORF">Tci_880395</name>
</gene>
<name>A0A699TH68_TANCI</name>
<evidence type="ECO:0000313" key="1">
    <source>
        <dbReference type="EMBL" id="GFD08426.1"/>
    </source>
</evidence>
<reference evidence="1" key="1">
    <citation type="journal article" date="2019" name="Sci. Rep.">
        <title>Draft genome of Tanacetum cinerariifolium, the natural source of mosquito coil.</title>
        <authorList>
            <person name="Yamashiro T."/>
            <person name="Shiraishi A."/>
            <person name="Satake H."/>
            <person name="Nakayama K."/>
        </authorList>
    </citation>
    <scope>NUCLEOTIDE SEQUENCE</scope>
</reference>
<comment type="caution">
    <text evidence="1">The sequence shown here is derived from an EMBL/GenBank/DDBJ whole genome shotgun (WGS) entry which is preliminary data.</text>
</comment>
<evidence type="ECO:0008006" key="2">
    <source>
        <dbReference type="Google" id="ProtNLM"/>
    </source>
</evidence>
<feature type="non-terminal residue" evidence="1">
    <location>
        <position position="1"/>
    </location>
</feature>
<protein>
    <recommendedName>
        <fullName evidence="2">Gag-Pol polyprotein</fullName>
    </recommendedName>
</protein>
<organism evidence="1">
    <name type="scientific">Tanacetum cinerariifolium</name>
    <name type="common">Dalmatian daisy</name>
    <name type="synonym">Chrysanthemum cinerariifolium</name>
    <dbReference type="NCBI Taxonomy" id="118510"/>
    <lineage>
        <taxon>Eukaryota</taxon>
        <taxon>Viridiplantae</taxon>
        <taxon>Streptophyta</taxon>
        <taxon>Embryophyta</taxon>
        <taxon>Tracheophyta</taxon>
        <taxon>Spermatophyta</taxon>
        <taxon>Magnoliopsida</taxon>
        <taxon>eudicotyledons</taxon>
        <taxon>Gunneridae</taxon>
        <taxon>Pentapetalae</taxon>
        <taxon>asterids</taxon>
        <taxon>campanulids</taxon>
        <taxon>Asterales</taxon>
        <taxon>Asteraceae</taxon>
        <taxon>Asteroideae</taxon>
        <taxon>Anthemideae</taxon>
        <taxon>Anthemidinae</taxon>
        <taxon>Tanacetum</taxon>
    </lineage>
</organism>